<proteinExistence type="predicted"/>
<dbReference type="PANTHER" id="PTHR32347">
    <property type="entry name" value="EFFLUX SYSTEM COMPONENT YKNX-RELATED"/>
    <property type="match status" value="1"/>
</dbReference>
<dbReference type="Gene3D" id="2.40.30.170">
    <property type="match status" value="1"/>
</dbReference>
<dbReference type="AlphaFoldDB" id="A0A2M7FZX4"/>
<dbReference type="InterPro" id="IPR050465">
    <property type="entry name" value="UPF0194_transport"/>
</dbReference>
<evidence type="ECO:0000313" key="5">
    <source>
        <dbReference type="EMBL" id="PIW14719.1"/>
    </source>
</evidence>
<feature type="region of interest" description="Disordered" evidence="4">
    <location>
        <begin position="459"/>
        <end position="480"/>
    </location>
</feature>
<organism evidence="5 6">
    <name type="scientific">bacterium (Candidatus Blackallbacteria) CG17_big_fil_post_rev_8_21_14_2_50_48_46</name>
    <dbReference type="NCBI Taxonomy" id="2014261"/>
    <lineage>
        <taxon>Bacteria</taxon>
        <taxon>Candidatus Blackallbacteria</taxon>
    </lineage>
</organism>
<protein>
    <recommendedName>
        <fullName evidence="7">RND efflux pump membrane fusion protein barrel-sandwich domain-containing protein</fullName>
    </recommendedName>
</protein>
<dbReference type="EMBL" id="PFFQ01000056">
    <property type="protein sequence ID" value="PIW14719.1"/>
    <property type="molecule type" value="Genomic_DNA"/>
</dbReference>
<keyword evidence="2 3" id="KW-0175">Coiled coil</keyword>
<evidence type="ECO:0000256" key="3">
    <source>
        <dbReference type="SAM" id="Coils"/>
    </source>
</evidence>
<evidence type="ECO:0000256" key="4">
    <source>
        <dbReference type="SAM" id="MobiDB-lite"/>
    </source>
</evidence>
<gene>
    <name evidence="5" type="ORF">COW36_20140</name>
</gene>
<dbReference type="SUPFAM" id="SSF111369">
    <property type="entry name" value="HlyD-like secretion proteins"/>
    <property type="match status" value="1"/>
</dbReference>
<sequence>MPKALLLLLIFAFSACQKPVESPSESVGIHPQKGVYLRQVEMVGEVEARSQVYLAPAFSAKLEKIAEDGAQVKKGQEVARLDVKDEEEDLEDQSMEMDAARNALMEHERSTAGEKVKLDAEIQRAQADLAQAELALRELLAGTRKEELEKKALQLHLTQKALELSRSNLGLKEKLAQKGMSTQLEVLQARLDLSNRERDFRIAEAESQQAREGATRLSREEARVQVQLSKSALAWAHKNKTLSLKNLELERKKKQAKLDSASLKVKRLKDRIKQSTLRAPIAGTVVINRTWTQEGLKRVGVGDEVSEGNPFMSVANLADVRIRSELDETLIREVKPGMECTIELPSMKGKFFKAKILKIGVLAHERSQRQNTQGLNKVFDLEILPTAQEGLFKPGTSVDIRLPLQRKENVLMVPRETVYRDAKGHYVRLSSGEKRSVKVGEANPKQVVILSGLSLEDTLQLPESSEADTPAEPTQGGKSP</sequence>
<dbReference type="Gene3D" id="2.40.420.20">
    <property type="match status" value="1"/>
</dbReference>
<comment type="subcellular location">
    <subcellularLocation>
        <location evidence="1">Cell envelope</location>
    </subcellularLocation>
</comment>
<evidence type="ECO:0008006" key="7">
    <source>
        <dbReference type="Google" id="ProtNLM"/>
    </source>
</evidence>
<dbReference type="PANTHER" id="PTHR32347:SF23">
    <property type="entry name" value="BLL5650 PROTEIN"/>
    <property type="match status" value="1"/>
</dbReference>
<comment type="caution">
    <text evidence="5">The sequence shown here is derived from an EMBL/GenBank/DDBJ whole genome shotgun (WGS) entry which is preliminary data.</text>
</comment>
<reference evidence="5 6" key="1">
    <citation type="submission" date="2017-09" db="EMBL/GenBank/DDBJ databases">
        <title>Depth-based differentiation of microbial function through sediment-hosted aquifers and enrichment of novel symbionts in the deep terrestrial subsurface.</title>
        <authorList>
            <person name="Probst A.J."/>
            <person name="Ladd B."/>
            <person name="Jarett J.K."/>
            <person name="Geller-Mcgrath D.E."/>
            <person name="Sieber C.M."/>
            <person name="Emerson J.B."/>
            <person name="Anantharaman K."/>
            <person name="Thomas B.C."/>
            <person name="Malmstrom R."/>
            <person name="Stieglmeier M."/>
            <person name="Klingl A."/>
            <person name="Woyke T."/>
            <person name="Ryan C.M."/>
            <person name="Banfield J.F."/>
        </authorList>
    </citation>
    <scope>NUCLEOTIDE SEQUENCE [LARGE SCALE GENOMIC DNA]</scope>
    <source>
        <strain evidence="5">CG17_big_fil_post_rev_8_21_14_2_50_48_46</strain>
    </source>
</reference>
<dbReference type="GO" id="GO:0030313">
    <property type="term" value="C:cell envelope"/>
    <property type="evidence" value="ECO:0007669"/>
    <property type="project" value="UniProtKB-SubCell"/>
</dbReference>
<evidence type="ECO:0000313" key="6">
    <source>
        <dbReference type="Proteomes" id="UP000231019"/>
    </source>
</evidence>
<evidence type="ECO:0000256" key="2">
    <source>
        <dbReference type="ARBA" id="ARBA00023054"/>
    </source>
</evidence>
<evidence type="ECO:0000256" key="1">
    <source>
        <dbReference type="ARBA" id="ARBA00004196"/>
    </source>
</evidence>
<name>A0A2M7FZX4_9BACT</name>
<dbReference type="PROSITE" id="PS51257">
    <property type="entry name" value="PROKAR_LIPOPROTEIN"/>
    <property type="match status" value="1"/>
</dbReference>
<feature type="coiled-coil region" evidence="3">
    <location>
        <begin position="83"/>
        <end position="142"/>
    </location>
</feature>
<accession>A0A2M7FZX4</accession>
<dbReference type="Proteomes" id="UP000231019">
    <property type="component" value="Unassembled WGS sequence"/>
</dbReference>
<feature type="coiled-coil region" evidence="3">
    <location>
        <begin position="237"/>
        <end position="278"/>
    </location>
</feature>